<evidence type="ECO:0000313" key="1">
    <source>
        <dbReference type="EMBL" id="GBF44459.1"/>
    </source>
</evidence>
<name>A0A2P2DIM6_9LEPT</name>
<sequence>FHLNWNTNYNSILGASIDPIESFQKISINVDQFENIRTLNLSIRKAFIDYTQSLIT</sequence>
<accession>A0A2P2DIM6</accession>
<reference evidence="2" key="1">
    <citation type="journal article" date="2019" name="Microbiol. Immunol.">
        <title>Molecular and phenotypic characterization of Leptospira johnsonii sp. nov., Leptospira ellinghausenii sp. nov. and Leptospira ryugenii sp. nov. isolated from soil and water in Japan.</title>
        <authorList>
            <person name="Masuzawa T."/>
            <person name="Saito M."/>
            <person name="Nakao R."/>
            <person name="Nikaido Y."/>
            <person name="Matsumoto M."/>
            <person name="Ogawa M."/>
            <person name="Yokoyama M."/>
            <person name="Hidaka Y."/>
            <person name="Tomita J."/>
            <person name="Sakakibara K."/>
            <person name="Suzuki K."/>
            <person name="Yasuda S."/>
            <person name="Sato H."/>
            <person name="Yamaguchi M."/>
            <person name="Yoshida S.I."/>
            <person name="Koizumi N."/>
            <person name="Kawamura Y."/>
        </authorList>
    </citation>
    <scope>NUCLEOTIDE SEQUENCE [LARGE SCALE GENOMIC DNA]</scope>
    <source>
        <strain evidence="2">E18</strain>
    </source>
</reference>
<organism evidence="1 2">
    <name type="scientific">Leptospira ellinghausenii</name>
    <dbReference type="NCBI Taxonomy" id="1917822"/>
    <lineage>
        <taxon>Bacteria</taxon>
        <taxon>Pseudomonadati</taxon>
        <taxon>Spirochaetota</taxon>
        <taxon>Spirochaetia</taxon>
        <taxon>Leptospirales</taxon>
        <taxon>Leptospiraceae</taxon>
        <taxon>Leptospira</taxon>
    </lineage>
</organism>
<dbReference type="Proteomes" id="UP000245206">
    <property type="component" value="Unassembled WGS sequence"/>
</dbReference>
<feature type="non-terminal residue" evidence="1">
    <location>
        <position position="1"/>
    </location>
</feature>
<dbReference type="AlphaFoldDB" id="A0A2P2DIM6"/>
<gene>
    <name evidence="1" type="ORF">LPTSP2_37620</name>
</gene>
<proteinExistence type="predicted"/>
<protein>
    <submittedName>
        <fullName evidence="1">TPR-repeat-containing protein</fullName>
    </submittedName>
</protein>
<keyword evidence="2" id="KW-1185">Reference proteome</keyword>
<dbReference type="EMBL" id="BFAZ01000012">
    <property type="protein sequence ID" value="GBF44459.1"/>
    <property type="molecule type" value="Genomic_DNA"/>
</dbReference>
<evidence type="ECO:0000313" key="2">
    <source>
        <dbReference type="Proteomes" id="UP000245206"/>
    </source>
</evidence>
<comment type="caution">
    <text evidence="1">The sequence shown here is derived from an EMBL/GenBank/DDBJ whole genome shotgun (WGS) entry which is preliminary data.</text>
</comment>